<keyword evidence="7" id="KW-0449">Lipoprotein</keyword>
<reference evidence="7 8" key="1">
    <citation type="submission" date="2019-11" db="EMBL/GenBank/DDBJ databases">
        <title>Comparative genomics of hydrocarbon-degrading Desulfosarcina strains.</title>
        <authorList>
            <person name="Watanabe M."/>
            <person name="Kojima H."/>
            <person name="Fukui M."/>
        </authorList>
    </citation>
    <scope>NUCLEOTIDE SEQUENCE [LARGE SCALE GENOMIC DNA]</scope>
    <source>
        <strain evidence="7 8">PP31</strain>
    </source>
</reference>
<evidence type="ECO:0000256" key="2">
    <source>
        <dbReference type="ARBA" id="ARBA00022670"/>
    </source>
</evidence>
<dbReference type="GO" id="GO:0008234">
    <property type="term" value="F:cysteine-type peptidase activity"/>
    <property type="evidence" value="ECO:0007669"/>
    <property type="project" value="UniProtKB-KW"/>
</dbReference>
<evidence type="ECO:0000256" key="3">
    <source>
        <dbReference type="ARBA" id="ARBA00022729"/>
    </source>
</evidence>
<evidence type="ECO:0000256" key="4">
    <source>
        <dbReference type="ARBA" id="ARBA00022801"/>
    </source>
</evidence>
<keyword evidence="4" id="KW-0378">Hydrolase</keyword>
<dbReference type="GO" id="GO:0006508">
    <property type="term" value="P:proteolysis"/>
    <property type="evidence" value="ECO:0007669"/>
    <property type="project" value="UniProtKB-KW"/>
</dbReference>
<organism evidence="7 8">
    <name type="scientific">Desulfosarcina widdelii</name>
    <dbReference type="NCBI Taxonomy" id="947919"/>
    <lineage>
        <taxon>Bacteria</taxon>
        <taxon>Pseudomonadati</taxon>
        <taxon>Thermodesulfobacteriota</taxon>
        <taxon>Desulfobacteria</taxon>
        <taxon>Desulfobacterales</taxon>
        <taxon>Desulfosarcinaceae</taxon>
        <taxon>Desulfosarcina</taxon>
    </lineage>
</organism>
<name>A0A5K7ZCM5_9BACT</name>
<dbReference type="Pfam" id="PF00877">
    <property type="entry name" value="NLPC_P60"/>
    <property type="match status" value="1"/>
</dbReference>
<evidence type="ECO:0000256" key="5">
    <source>
        <dbReference type="ARBA" id="ARBA00022807"/>
    </source>
</evidence>
<gene>
    <name evidence="7" type="primary">nlpC</name>
    <name evidence="7" type="ORF">DSCW_14240</name>
</gene>
<evidence type="ECO:0000313" key="7">
    <source>
        <dbReference type="EMBL" id="BBO74007.1"/>
    </source>
</evidence>
<feature type="domain" description="NlpC/P60" evidence="6">
    <location>
        <begin position="49"/>
        <end position="171"/>
    </location>
</feature>
<dbReference type="InterPro" id="IPR052062">
    <property type="entry name" value="Murein_DD/LD_carboxypeptidase"/>
</dbReference>
<dbReference type="SUPFAM" id="SSF54001">
    <property type="entry name" value="Cysteine proteinases"/>
    <property type="match status" value="1"/>
</dbReference>
<keyword evidence="2" id="KW-0645">Protease</keyword>
<dbReference type="InterPro" id="IPR000064">
    <property type="entry name" value="NLP_P60_dom"/>
</dbReference>
<keyword evidence="8" id="KW-1185">Reference proteome</keyword>
<dbReference type="KEGG" id="dwd:DSCW_14240"/>
<dbReference type="EMBL" id="AP021875">
    <property type="protein sequence ID" value="BBO74007.1"/>
    <property type="molecule type" value="Genomic_DNA"/>
</dbReference>
<dbReference type="RefSeq" id="WP_155303068.1">
    <property type="nucleotide sequence ID" value="NZ_AP021875.1"/>
</dbReference>
<proteinExistence type="inferred from homology"/>
<dbReference type="PROSITE" id="PS51935">
    <property type="entry name" value="NLPC_P60"/>
    <property type="match status" value="1"/>
</dbReference>
<dbReference type="PANTHER" id="PTHR47360">
    <property type="entry name" value="MUREIN DD-ENDOPEPTIDASE MEPS/MUREIN LD-CARBOXYPEPTIDASE"/>
    <property type="match status" value="1"/>
</dbReference>
<evidence type="ECO:0000313" key="8">
    <source>
        <dbReference type="Proteomes" id="UP000427769"/>
    </source>
</evidence>
<protein>
    <submittedName>
        <fullName evidence="7">Lipoprotein</fullName>
    </submittedName>
</protein>
<dbReference type="PROSITE" id="PS51257">
    <property type="entry name" value="PROKAR_LIPOPROTEIN"/>
    <property type="match status" value="1"/>
</dbReference>
<evidence type="ECO:0000259" key="6">
    <source>
        <dbReference type="PROSITE" id="PS51935"/>
    </source>
</evidence>
<comment type="similarity">
    <text evidence="1">Belongs to the peptidase C40 family.</text>
</comment>
<dbReference type="AlphaFoldDB" id="A0A5K7ZCM5"/>
<keyword evidence="3" id="KW-0732">Signal</keyword>
<dbReference type="Proteomes" id="UP000427769">
    <property type="component" value="Chromosome"/>
</dbReference>
<accession>A0A5K7ZCM5</accession>
<keyword evidence="5" id="KW-0788">Thiol protease</keyword>
<evidence type="ECO:0000256" key="1">
    <source>
        <dbReference type="ARBA" id="ARBA00007074"/>
    </source>
</evidence>
<sequence>MHEPRAVKRHFFRLRPGWAGCLLLVLWLAGCAASVEPEPSPGPYAADGQPPEAVLRSGIRPWLGTPHRMGGMGKNGIDCSGLTVRLYRDLFHMQLPRTTAAQMRRGRPVTRSDLAAGDLVFFKPVNKKYYHVGIYLEDGEFVHTSTSNGVMISRMDDDYWRRCYLTGRRLLP</sequence>
<dbReference type="OrthoDB" id="9807055at2"/>
<dbReference type="InterPro" id="IPR038765">
    <property type="entry name" value="Papain-like_cys_pep_sf"/>
</dbReference>
<dbReference type="Gene3D" id="3.90.1720.10">
    <property type="entry name" value="endopeptidase domain like (from Nostoc punctiforme)"/>
    <property type="match status" value="1"/>
</dbReference>
<dbReference type="PANTHER" id="PTHR47360:SF1">
    <property type="entry name" value="ENDOPEPTIDASE NLPC-RELATED"/>
    <property type="match status" value="1"/>
</dbReference>